<dbReference type="GO" id="GO:0005576">
    <property type="term" value="C:extracellular region"/>
    <property type="evidence" value="ECO:0007669"/>
    <property type="project" value="UniProtKB-SubCell"/>
</dbReference>
<dbReference type="InterPro" id="IPR052140">
    <property type="entry name" value="Dev_Signal_Hedgehog-like"/>
</dbReference>
<evidence type="ECO:0000313" key="7">
    <source>
        <dbReference type="EMBL" id="VDO96680.1"/>
    </source>
</evidence>
<evidence type="ECO:0000256" key="1">
    <source>
        <dbReference type="ARBA" id="ARBA00004239"/>
    </source>
</evidence>
<evidence type="ECO:0000259" key="6">
    <source>
        <dbReference type="SMART" id="SM00306"/>
    </source>
</evidence>
<dbReference type="InterPro" id="IPR003586">
    <property type="entry name" value="Hint_dom_C"/>
</dbReference>
<dbReference type="GO" id="GO:0007267">
    <property type="term" value="P:cell-cell signaling"/>
    <property type="evidence" value="ECO:0007669"/>
    <property type="project" value="InterPro"/>
</dbReference>
<feature type="chain" id="PRO_5043139946" evidence="4">
    <location>
        <begin position="25"/>
        <end position="231"/>
    </location>
</feature>
<dbReference type="Gene3D" id="2.170.16.10">
    <property type="entry name" value="Hedgehog/Intein (Hint) domain"/>
    <property type="match status" value="1"/>
</dbReference>
<evidence type="ECO:0000313" key="8">
    <source>
        <dbReference type="Proteomes" id="UP000270296"/>
    </source>
</evidence>
<dbReference type="InterPro" id="IPR003587">
    <property type="entry name" value="Hint_dom_N"/>
</dbReference>
<name>A0A183IEU5_9BILA</name>
<dbReference type="InterPro" id="IPR001767">
    <property type="entry name" value="Hedgehog_Hint"/>
</dbReference>
<accession>A0A183IEU5</accession>
<keyword evidence="8" id="KW-1185">Reference proteome</keyword>
<evidence type="ECO:0000256" key="4">
    <source>
        <dbReference type="SAM" id="SignalP"/>
    </source>
</evidence>
<organism evidence="9">
    <name type="scientific">Soboliphyme baturini</name>
    <dbReference type="NCBI Taxonomy" id="241478"/>
    <lineage>
        <taxon>Eukaryota</taxon>
        <taxon>Metazoa</taxon>
        <taxon>Ecdysozoa</taxon>
        <taxon>Nematoda</taxon>
        <taxon>Enoplea</taxon>
        <taxon>Dorylaimia</taxon>
        <taxon>Dioctophymatida</taxon>
        <taxon>Dioctophymatoidea</taxon>
        <taxon>Soboliphymatidae</taxon>
        <taxon>Soboliphyme</taxon>
    </lineage>
</organism>
<evidence type="ECO:0000256" key="3">
    <source>
        <dbReference type="ARBA" id="ARBA00022729"/>
    </source>
</evidence>
<dbReference type="WBParaSite" id="SBAD_0000224201-mRNA-1">
    <property type="protein sequence ID" value="SBAD_0000224201-mRNA-1"/>
    <property type="gene ID" value="SBAD_0000224201"/>
</dbReference>
<evidence type="ECO:0000259" key="5">
    <source>
        <dbReference type="SMART" id="SM00305"/>
    </source>
</evidence>
<dbReference type="SUPFAM" id="SSF51294">
    <property type="entry name" value="Hedgehog/intein (Hint) domain"/>
    <property type="match status" value="1"/>
</dbReference>
<dbReference type="PANTHER" id="PTHR46706">
    <property type="entry name" value="PROTEIN QUA-1-RELATED"/>
    <property type="match status" value="1"/>
</dbReference>
<feature type="signal peptide" evidence="4">
    <location>
        <begin position="1"/>
        <end position="24"/>
    </location>
</feature>
<reference evidence="7 8" key="2">
    <citation type="submission" date="2018-11" db="EMBL/GenBank/DDBJ databases">
        <authorList>
            <consortium name="Pathogen Informatics"/>
        </authorList>
    </citation>
    <scope>NUCLEOTIDE SEQUENCE [LARGE SCALE GENOMIC DNA]</scope>
</reference>
<dbReference type="SMART" id="SM00305">
    <property type="entry name" value="HintC"/>
    <property type="match status" value="1"/>
</dbReference>
<dbReference type="AlphaFoldDB" id="A0A183IEU5"/>
<sequence>MNPSTFHALVTALVVALLPDKAFVASPDCALETNTVMFDSADLAWKTSCAMLTLADCLFFHESTQQCPCTCQVLRAEGRLLVKDLPRDFAIEYYKKMYPVYVGLPNTTAEYLEIETEDGKQISLTAKHLIYRTNCKILRQRSVVAEQVMVGDCVLIVHDNQFKGSRVRKINRVQKTGIYSPVTETGSLVVNDVLASCYSTLENESIQKLLYKGMEPEIDNIWEHIRRSLND</sequence>
<feature type="domain" description="Hint" evidence="6">
    <location>
        <begin position="69"/>
        <end position="158"/>
    </location>
</feature>
<dbReference type="EMBL" id="UZAM01007101">
    <property type="protein sequence ID" value="VDO96680.1"/>
    <property type="molecule type" value="Genomic_DNA"/>
</dbReference>
<dbReference type="GO" id="GO:0016540">
    <property type="term" value="P:protein autoprocessing"/>
    <property type="evidence" value="ECO:0007669"/>
    <property type="project" value="InterPro"/>
</dbReference>
<comment type="subcellular location">
    <subcellularLocation>
        <location evidence="1">Secreted</location>
        <location evidence="1">Extracellular space</location>
    </subcellularLocation>
</comment>
<dbReference type="SMART" id="SM00306">
    <property type="entry name" value="HintN"/>
    <property type="match status" value="1"/>
</dbReference>
<evidence type="ECO:0000256" key="2">
    <source>
        <dbReference type="ARBA" id="ARBA00022473"/>
    </source>
</evidence>
<keyword evidence="2" id="KW-0217">Developmental protein</keyword>
<keyword evidence="3 4" id="KW-0732">Signal</keyword>
<feature type="domain" description="Hint" evidence="5">
    <location>
        <begin position="159"/>
        <end position="203"/>
    </location>
</feature>
<proteinExistence type="predicted"/>
<dbReference type="CDD" id="cd00081">
    <property type="entry name" value="Hint"/>
    <property type="match status" value="1"/>
</dbReference>
<dbReference type="Proteomes" id="UP000270296">
    <property type="component" value="Unassembled WGS sequence"/>
</dbReference>
<reference evidence="9" key="1">
    <citation type="submission" date="2016-06" db="UniProtKB">
        <authorList>
            <consortium name="WormBaseParasite"/>
        </authorList>
    </citation>
    <scope>IDENTIFICATION</scope>
</reference>
<gene>
    <name evidence="7" type="ORF">SBAD_LOCUS2139</name>
</gene>
<dbReference type="PRINTS" id="PR00632">
    <property type="entry name" value="SONICHHOG"/>
</dbReference>
<dbReference type="Pfam" id="PF01079">
    <property type="entry name" value="Hint"/>
    <property type="match status" value="1"/>
</dbReference>
<dbReference type="InterPro" id="IPR001657">
    <property type="entry name" value="Hedgehog"/>
</dbReference>
<protein>
    <submittedName>
        <fullName evidence="9">HintN domain-containing protein</fullName>
    </submittedName>
</protein>
<dbReference type="PANTHER" id="PTHR46706:SF7">
    <property type="entry name" value="GROUNDHOG (HEDGEHOG-LIKE FAMILY)-RELATED"/>
    <property type="match status" value="1"/>
</dbReference>
<dbReference type="InterPro" id="IPR036844">
    <property type="entry name" value="Hint_dom_sf"/>
</dbReference>
<dbReference type="OrthoDB" id="5212at2759"/>
<evidence type="ECO:0000313" key="9">
    <source>
        <dbReference type="WBParaSite" id="SBAD_0000224201-mRNA-1"/>
    </source>
</evidence>